<organism evidence="1 3">
    <name type="scientific">Nocardia cyriacigeorgica</name>
    <dbReference type="NCBI Taxonomy" id="135487"/>
    <lineage>
        <taxon>Bacteria</taxon>
        <taxon>Bacillati</taxon>
        <taxon>Actinomycetota</taxon>
        <taxon>Actinomycetes</taxon>
        <taxon>Mycobacteriales</taxon>
        <taxon>Nocardiaceae</taxon>
        <taxon>Nocardia</taxon>
    </lineage>
</organism>
<comment type="caution">
    <text evidence="1">The sequence shown here is derived from an EMBL/GenBank/DDBJ whole genome shotgun (WGS) entry which is preliminary data.</text>
</comment>
<evidence type="ECO:0000313" key="3">
    <source>
        <dbReference type="Proteomes" id="UP000468928"/>
    </source>
</evidence>
<reference evidence="3 4" key="1">
    <citation type="submission" date="2020-01" db="EMBL/GenBank/DDBJ databases">
        <title>Genetics and antimicrobial susceptibilities of Nocardia species isolated from the soil; a comparison with species isolated from humans.</title>
        <authorList>
            <person name="Carrasco G."/>
            <person name="Monzon S."/>
            <person name="Sansegundo M."/>
            <person name="Garcia E."/>
            <person name="Garrido N."/>
            <person name="Medina M.J."/>
            <person name="Villalon P."/>
            <person name="Ramirez-Arocha A.C."/>
            <person name="Jimenez P."/>
            <person name="Cuesta I."/>
            <person name="Valdezate S."/>
        </authorList>
    </citation>
    <scope>NUCLEOTIDE SEQUENCE [LARGE SCALE GENOMIC DNA]</scope>
    <source>
        <strain evidence="1 3">CNM20110639</strain>
        <strain evidence="2 4">CNM20110649</strain>
    </source>
</reference>
<dbReference type="Proteomes" id="UP000468928">
    <property type="component" value="Unassembled WGS sequence"/>
</dbReference>
<proteinExistence type="predicted"/>
<dbReference type="Proteomes" id="UP000470876">
    <property type="component" value="Unassembled WGS sequence"/>
</dbReference>
<dbReference type="Pfam" id="PF10824">
    <property type="entry name" value="T7SS_ESX_EspC"/>
    <property type="match status" value="1"/>
</dbReference>
<dbReference type="InterPro" id="IPR022536">
    <property type="entry name" value="EspC"/>
</dbReference>
<sequence length="114" mass="11978">MTQPNLAVEPDDLRRHARSVAGLAERTRTALQAAEYLAAADDGFGMYPRPFVKMLLDDNHQGAVDAIRRVTSELAGVPGKLQSNADSFEAADNALGTTLGKTGQPLADSGGAAR</sequence>
<dbReference type="EMBL" id="JAAGUX010000066">
    <property type="protein sequence ID" value="NEW58827.1"/>
    <property type="molecule type" value="Genomic_DNA"/>
</dbReference>
<gene>
    <name evidence="1" type="ORF">GV789_23010</name>
    <name evidence="2" type="ORF">GV794_24775</name>
</gene>
<name>A0A6P1DFV9_9NOCA</name>
<accession>A0A6P1DFV9</accession>
<evidence type="ECO:0000313" key="4">
    <source>
        <dbReference type="Proteomes" id="UP000470876"/>
    </source>
</evidence>
<keyword evidence="4" id="KW-1185">Reference proteome</keyword>
<dbReference type="GO" id="GO:0009306">
    <property type="term" value="P:protein secretion"/>
    <property type="evidence" value="ECO:0007669"/>
    <property type="project" value="InterPro"/>
</dbReference>
<evidence type="ECO:0008006" key="5">
    <source>
        <dbReference type="Google" id="ProtNLM"/>
    </source>
</evidence>
<dbReference type="AlphaFoldDB" id="A0A6P1DFV9"/>
<dbReference type="EMBL" id="JAAGUZ010000078">
    <property type="protein sequence ID" value="NEW47292.1"/>
    <property type="molecule type" value="Genomic_DNA"/>
</dbReference>
<protein>
    <recommendedName>
        <fullName evidence="5">ESX-1 secretion-associated protein</fullName>
    </recommendedName>
</protein>
<evidence type="ECO:0000313" key="1">
    <source>
        <dbReference type="EMBL" id="NEW47292.1"/>
    </source>
</evidence>
<dbReference type="RefSeq" id="WP_163827823.1">
    <property type="nucleotide sequence ID" value="NZ_JAAGUX010000066.1"/>
</dbReference>
<evidence type="ECO:0000313" key="2">
    <source>
        <dbReference type="EMBL" id="NEW58827.1"/>
    </source>
</evidence>